<accession>A0A4V3GHZ5</accession>
<sequence length="151" mass="17114">MNDCLNDGMTVLDSPIPRFHLAMPVDDLDAARHFYGEVLGLEQGRSSETWIDWNLRGHQFVTHLAPERQQRIHNPVDGHDVPVPHFGLILTVEQFQAFAERLKAAGTEFVIEPYVRFQGQTGEQWTMFFLDPAGNALEFKAFADDSQVFAA</sequence>
<dbReference type="InterPro" id="IPR037523">
    <property type="entry name" value="VOC_core"/>
</dbReference>
<evidence type="ECO:0000259" key="1">
    <source>
        <dbReference type="PROSITE" id="PS51819"/>
    </source>
</evidence>
<dbReference type="PANTHER" id="PTHR39434:SF1">
    <property type="entry name" value="VOC DOMAIN-CONTAINING PROTEIN"/>
    <property type="match status" value="1"/>
</dbReference>
<organism evidence="2 3">
    <name type="scientific">Kribbella pratensis</name>
    <dbReference type="NCBI Taxonomy" id="2512112"/>
    <lineage>
        <taxon>Bacteria</taxon>
        <taxon>Bacillati</taxon>
        <taxon>Actinomycetota</taxon>
        <taxon>Actinomycetes</taxon>
        <taxon>Propionibacteriales</taxon>
        <taxon>Kribbellaceae</taxon>
        <taxon>Kribbella</taxon>
    </lineage>
</organism>
<dbReference type="InterPro" id="IPR029068">
    <property type="entry name" value="Glyas_Bleomycin-R_OHBP_Dase"/>
</dbReference>
<dbReference type="SUPFAM" id="SSF54593">
    <property type="entry name" value="Glyoxalase/Bleomycin resistance protein/Dihydroxybiphenyl dioxygenase"/>
    <property type="match status" value="1"/>
</dbReference>
<dbReference type="CDD" id="cd08357">
    <property type="entry name" value="VOC_like"/>
    <property type="match status" value="1"/>
</dbReference>
<proteinExistence type="predicted"/>
<gene>
    <name evidence="2" type="ORF">EV653_2656</name>
</gene>
<keyword evidence="3" id="KW-1185">Reference proteome</keyword>
<dbReference type="EMBL" id="SODP01000001">
    <property type="protein sequence ID" value="TDW77487.1"/>
    <property type="molecule type" value="Genomic_DNA"/>
</dbReference>
<dbReference type="AlphaFoldDB" id="A0A4V3GHZ5"/>
<feature type="domain" description="VOC" evidence="1">
    <location>
        <begin position="17"/>
        <end position="142"/>
    </location>
</feature>
<dbReference type="PROSITE" id="PS51819">
    <property type="entry name" value="VOC"/>
    <property type="match status" value="1"/>
</dbReference>
<dbReference type="PANTHER" id="PTHR39434">
    <property type="match status" value="1"/>
</dbReference>
<comment type="caution">
    <text evidence="2">The sequence shown here is derived from an EMBL/GenBank/DDBJ whole genome shotgun (WGS) entry which is preliminary data.</text>
</comment>
<name>A0A4V3GHZ5_9ACTN</name>
<dbReference type="Proteomes" id="UP000295146">
    <property type="component" value="Unassembled WGS sequence"/>
</dbReference>
<protein>
    <recommendedName>
        <fullName evidence="1">VOC domain-containing protein</fullName>
    </recommendedName>
</protein>
<dbReference type="InterPro" id="IPR004360">
    <property type="entry name" value="Glyas_Fos-R_dOase_dom"/>
</dbReference>
<dbReference type="Pfam" id="PF00903">
    <property type="entry name" value="Glyoxalase"/>
    <property type="match status" value="1"/>
</dbReference>
<evidence type="ECO:0000313" key="3">
    <source>
        <dbReference type="Proteomes" id="UP000295146"/>
    </source>
</evidence>
<evidence type="ECO:0000313" key="2">
    <source>
        <dbReference type="EMBL" id="TDW77487.1"/>
    </source>
</evidence>
<reference evidence="2 3" key="1">
    <citation type="submission" date="2019-03" db="EMBL/GenBank/DDBJ databases">
        <title>Genomic Encyclopedia of Type Strains, Phase III (KMG-III): the genomes of soil and plant-associated and newly described type strains.</title>
        <authorList>
            <person name="Whitman W."/>
        </authorList>
    </citation>
    <scope>NUCLEOTIDE SEQUENCE [LARGE SCALE GENOMIC DNA]</scope>
    <source>
        <strain evidence="2 3">VKM Ac-2573</strain>
    </source>
</reference>
<dbReference type="Gene3D" id="3.10.180.10">
    <property type="entry name" value="2,3-Dihydroxybiphenyl 1,2-Dioxygenase, domain 1"/>
    <property type="match status" value="1"/>
</dbReference>